<dbReference type="EMBL" id="CP127294">
    <property type="protein sequence ID" value="WIX79852.1"/>
    <property type="molecule type" value="Genomic_DNA"/>
</dbReference>
<reference evidence="1 2" key="1">
    <citation type="submission" date="2023-06" db="EMBL/GenBank/DDBJ databases">
        <authorList>
            <person name="Oyuntsetseg B."/>
            <person name="Kim S.B."/>
        </authorList>
    </citation>
    <scope>NUCLEOTIDE SEQUENCE [LARGE SCALE GENOMIC DNA]</scope>
    <source>
        <strain evidence="1 2">2-15</strain>
    </source>
</reference>
<keyword evidence="2" id="KW-1185">Reference proteome</keyword>
<organism evidence="1 2">
    <name type="scientific">Amycolatopsis carbonis</name>
    <dbReference type="NCBI Taxonomy" id="715471"/>
    <lineage>
        <taxon>Bacteria</taxon>
        <taxon>Bacillati</taxon>
        <taxon>Actinomycetota</taxon>
        <taxon>Actinomycetes</taxon>
        <taxon>Pseudonocardiales</taxon>
        <taxon>Pseudonocardiaceae</taxon>
        <taxon>Amycolatopsis</taxon>
    </lineage>
</organism>
<dbReference type="AlphaFoldDB" id="A0A9Y2IGW8"/>
<dbReference type="InterPro" id="IPR027417">
    <property type="entry name" value="P-loop_NTPase"/>
</dbReference>
<dbReference type="Pfam" id="PF13671">
    <property type="entry name" value="AAA_33"/>
    <property type="match status" value="1"/>
</dbReference>
<sequence length="170" mass="18421">MRLIVLNGPPAIGKSTLAERFAEDHPPTLNLDVDRVRSLVGGWRAQPSESGLAARELALAAARAHLAAGHDVVVPQLLGRPDFLVRLEELADDVGASFHELMLMDTRESVLTRFASRTPGPHHHDTTAAEVAAFHDRLEFLLADRPRARVITTSAGRLDGAYRAVLAALD</sequence>
<evidence type="ECO:0000313" key="2">
    <source>
        <dbReference type="Proteomes" id="UP001236014"/>
    </source>
</evidence>
<gene>
    <name evidence="1" type="ORF">QRX50_03360</name>
</gene>
<evidence type="ECO:0000313" key="1">
    <source>
        <dbReference type="EMBL" id="WIX79852.1"/>
    </source>
</evidence>
<name>A0A9Y2IGW8_9PSEU</name>
<dbReference type="Gene3D" id="3.40.50.300">
    <property type="entry name" value="P-loop containing nucleotide triphosphate hydrolases"/>
    <property type="match status" value="1"/>
</dbReference>
<dbReference type="SUPFAM" id="SSF52540">
    <property type="entry name" value="P-loop containing nucleoside triphosphate hydrolases"/>
    <property type="match status" value="1"/>
</dbReference>
<dbReference type="KEGG" id="acab:QRX50_03360"/>
<proteinExistence type="predicted"/>
<dbReference type="RefSeq" id="WP_285970530.1">
    <property type="nucleotide sequence ID" value="NZ_CP127294.1"/>
</dbReference>
<protein>
    <submittedName>
        <fullName evidence="1">AAA family ATPase</fullName>
    </submittedName>
</protein>
<accession>A0A9Y2IGW8</accession>
<dbReference type="Proteomes" id="UP001236014">
    <property type="component" value="Chromosome"/>
</dbReference>